<gene>
    <name evidence="8" type="ORF">FH972_002682</name>
</gene>
<keyword evidence="2 6" id="KW-0812">Transmembrane</keyword>
<keyword evidence="3 6" id="KW-1133">Transmembrane helix</keyword>
<evidence type="ECO:0000256" key="3">
    <source>
        <dbReference type="ARBA" id="ARBA00022989"/>
    </source>
</evidence>
<proteinExistence type="predicted"/>
<keyword evidence="9" id="KW-1185">Reference proteome</keyword>
<feature type="domain" description="Late embryogenesis abundant protein LEA-2 subgroup" evidence="7">
    <location>
        <begin position="144"/>
        <end position="237"/>
    </location>
</feature>
<feature type="transmembrane region" description="Helical" evidence="6">
    <location>
        <begin position="85"/>
        <end position="112"/>
    </location>
</feature>
<dbReference type="InterPro" id="IPR004864">
    <property type="entry name" value="LEA_2"/>
</dbReference>
<sequence length="270" mass="29883">MEGRVPPAGGDETNANPQVAARLQPQPPPPPPPVRPPLAFHAETYVIQVPKDQIYRIPPPENAIIAERYRTPSMQKKKASRPCSFCLLAIGVILIILALIGIVITALSFAFIPRAPTFSVVQVIAKNPKSSPHKHSQPAYDISLRVNNPNDFMGIYYRTGGVAILSFKGKKIAKGKFPRLYQDLKKSTKIKVVLKGSSATLPNQIEKSMKDKKSKLPILLSLNVKFQVKMKLGTMKTWIIDSQVACTFKVSKLGVGSRILWQKCQTEFES</sequence>
<dbReference type="Proteomes" id="UP000327013">
    <property type="component" value="Chromosome 1"/>
</dbReference>
<keyword evidence="4 6" id="KW-0472">Membrane</keyword>
<evidence type="ECO:0000256" key="6">
    <source>
        <dbReference type="SAM" id="Phobius"/>
    </source>
</evidence>
<protein>
    <recommendedName>
        <fullName evidence="7">Late embryogenesis abundant protein LEA-2 subgroup domain-containing protein</fullName>
    </recommendedName>
</protein>
<dbReference type="GO" id="GO:0005886">
    <property type="term" value="C:plasma membrane"/>
    <property type="evidence" value="ECO:0007669"/>
    <property type="project" value="TreeGrafter"/>
</dbReference>
<comment type="subcellular location">
    <subcellularLocation>
        <location evidence="1">Membrane</location>
        <topology evidence="1">Single-pass membrane protein</topology>
    </subcellularLocation>
</comment>
<evidence type="ECO:0000256" key="4">
    <source>
        <dbReference type="ARBA" id="ARBA00023136"/>
    </source>
</evidence>
<evidence type="ECO:0000256" key="5">
    <source>
        <dbReference type="SAM" id="MobiDB-lite"/>
    </source>
</evidence>
<dbReference type="EMBL" id="CM017321">
    <property type="protein sequence ID" value="KAE7998106.1"/>
    <property type="molecule type" value="Genomic_DNA"/>
</dbReference>
<evidence type="ECO:0000259" key="7">
    <source>
        <dbReference type="Pfam" id="PF03168"/>
    </source>
</evidence>
<dbReference type="AlphaFoldDB" id="A0A5N6QFL9"/>
<accession>A0A5N6QFL9</accession>
<organism evidence="8 9">
    <name type="scientific">Carpinus fangiana</name>
    <dbReference type="NCBI Taxonomy" id="176857"/>
    <lineage>
        <taxon>Eukaryota</taxon>
        <taxon>Viridiplantae</taxon>
        <taxon>Streptophyta</taxon>
        <taxon>Embryophyta</taxon>
        <taxon>Tracheophyta</taxon>
        <taxon>Spermatophyta</taxon>
        <taxon>Magnoliopsida</taxon>
        <taxon>eudicotyledons</taxon>
        <taxon>Gunneridae</taxon>
        <taxon>Pentapetalae</taxon>
        <taxon>rosids</taxon>
        <taxon>fabids</taxon>
        <taxon>Fagales</taxon>
        <taxon>Betulaceae</taxon>
        <taxon>Carpinus</taxon>
    </lineage>
</organism>
<dbReference type="OrthoDB" id="996955at2759"/>
<feature type="compositionally biased region" description="Pro residues" evidence="5">
    <location>
        <begin position="25"/>
        <end position="35"/>
    </location>
</feature>
<name>A0A5N6QFL9_9ROSI</name>
<evidence type="ECO:0000313" key="8">
    <source>
        <dbReference type="EMBL" id="KAE7998106.1"/>
    </source>
</evidence>
<evidence type="ECO:0000256" key="1">
    <source>
        <dbReference type="ARBA" id="ARBA00004167"/>
    </source>
</evidence>
<dbReference type="PANTHER" id="PTHR31234:SF68">
    <property type="entry name" value="EXPRESSED PROTEIN"/>
    <property type="match status" value="1"/>
</dbReference>
<feature type="region of interest" description="Disordered" evidence="5">
    <location>
        <begin position="1"/>
        <end position="35"/>
    </location>
</feature>
<evidence type="ECO:0000313" key="9">
    <source>
        <dbReference type="Proteomes" id="UP000327013"/>
    </source>
</evidence>
<dbReference type="InterPro" id="IPR044839">
    <property type="entry name" value="NDR1-like"/>
</dbReference>
<dbReference type="PANTHER" id="PTHR31234">
    <property type="entry name" value="LATE EMBRYOGENESIS ABUNDANT (LEA) HYDROXYPROLINE-RICH GLYCOPROTEIN FAMILY"/>
    <property type="match status" value="1"/>
</dbReference>
<dbReference type="GO" id="GO:0098542">
    <property type="term" value="P:defense response to other organism"/>
    <property type="evidence" value="ECO:0007669"/>
    <property type="project" value="InterPro"/>
</dbReference>
<dbReference type="Pfam" id="PF03168">
    <property type="entry name" value="LEA_2"/>
    <property type="match status" value="1"/>
</dbReference>
<evidence type="ECO:0000256" key="2">
    <source>
        <dbReference type="ARBA" id="ARBA00022692"/>
    </source>
</evidence>
<reference evidence="8 9" key="1">
    <citation type="submission" date="2019-06" db="EMBL/GenBank/DDBJ databases">
        <title>A chromosomal-level reference genome of Carpinus fangiana (Coryloideae, Betulaceae).</title>
        <authorList>
            <person name="Yang X."/>
            <person name="Wang Z."/>
            <person name="Zhang L."/>
            <person name="Hao G."/>
            <person name="Liu J."/>
            <person name="Yang Y."/>
        </authorList>
    </citation>
    <scope>NUCLEOTIDE SEQUENCE [LARGE SCALE GENOMIC DNA]</scope>
    <source>
        <strain evidence="8">Cfa_2016G</strain>
        <tissue evidence="8">Leaf</tissue>
    </source>
</reference>